<dbReference type="PROSITE" id="PS50943">
    <property type="entry name" value="HTH_CROC1"/>
    <property type="match status" value="1"/>
</dbReference>
<reference evidence="2" key="1">
    <citation type="submission" date="2020-08" db="EMBL/GenBank/DDBJ databases">
        <title>Genome public.</title>
        <authorList>
            <person name="Liu C."/>
            <person name="Sun Q."/>
        </authorList>
    </citation>
    <scope>NUCLEOTIDE SEQUENCE</scope>
    <source>
        <strain evidence="2">NSJ-64</strain>
    </source>
</reference>
<evidence type="ECO:0000313" key="2">
    <source>
        <dbReference type="EMBL" id="MBC8586002.1"/>
    </source>
</evidence>
<feature type="domain" description="HTH cro/C1-type" evidence="1">
    <location>
        <begin position="14"/>
        <end position="73"/>
    </location>
</feature>
<dbReference type="SUPFAM" id="SSF47413">
    <property type="entry name" value="lambda repressor-like DNA-binding domains"/>
    <property type="match status" value="1"/>
</dbReference>
<comment type="caution">
    <text evidence="2">The sequence shown here is derived from an EMBL/GenBank/DDBJ whole genome shotgun (WGS) entry which is preliminary data.</text>
</comment>
<dbReference type="EMBL" id="JACRTD010000007">
    <property type="protein sequence ID" value="MBC8586002.1"/>
    <property type="molecule type" value="Genomic_DNA"/>
</dbReference>
<dbReference type="Pfam" id="PF01381">
    <property type="entry name" value="HTH_3"/>
    <property type="match status" value="1"/>
</dbReference>
<dbReference type="Gene3D" id="1.10.260.40">
    <property type="entry name" value="lambda repressor-like DNA-binding domains"/>
    <property type="match status" value="1"/>
</dbReference>
<dbReference type="InterPro" id="IPR001387">
    <property type="entry name" value="Cro/C1-type_HTH"/>
</dbReference>
<dbReference type="Proteomes" id="UP000623678">
    <property type="component" value="Unassembled WGS sequence"/>
</dbReference>
<sequence length="77" mass="8276">MKGEKNLIGDRLRLARLMENPKATQSDISARLQVIGISLSASSVGKIEMGLRPVTDIQLVALAKALKVSTSWLLGES</sequence>
<keyword evidence="3" id="KW-1185">Reference proteome</keyword>
<gene>
    <name evidence="2" type="ORF">H8705_10440</name>
</gene>
<dbReference type="CDD" id="cd00093">
    <property type="entry name" value="HTH_XRE"/>
    <property type="match status" value="1"/>
</dbReference>
<protein>
    <submittedName>
        <fullName evidence="2">Helix-turn-helix domain-containing protein</fullName>
    </submittedName>
</protein>
<dbReference type="GO" id="GO:0003677">
    <property type="term" value="F:DNA binding"/>
    <property type="evidence" value="ECO:0007669"/>
    <property type="project" value="InterPro"/>
</dbReference>
<organism evidence="2 3">
    <name type="scientific">Youxingia wuxianensis</name>
    <dbReference type="NCBI Taxonomy" id="2763678"/>
    <lineage>
        <taxon>Bacteria</taxon>
        <taxon>Bacillati</taxon>
        <taxon>Bacillota</taxon>
        <taxon>Clostridia</taxon>
        <taxon>Eubacteriales</taxon>
        <taxon>Oscillospiraceae</taxon>
        <taxon>Youxingia</taxon>
    </lineage>
</organism>
<evidence type="ECO:0000313" key="3">
    <source>
        <dbReference type="Proteomes" id="UP000623678"/>
    </source>
</evidence>
<name>A0A926ID81_9FIRM</name>
<accession>A0A926ID81</accession>
<dbReference type="InterPro" id="IPR010982">
    <property type="entry name" value="Lambda_DNA-bd_dom_sf"/>
</dbReference>
<dbReference type="RefSeq" id="WP_262395716.1">
    <property type="nucleotide sequence ID" value="NZ_JACRTD010000007.1"/>
</dbReference>
<dbReference type="AlphaFoldDB" id="A0A926ID81"/>
<proteinExistence type="predicted"/>
<dbReference type="SMART" id="SM00530">
    <property type="entry name" value="HTH_XRE"/>
    <property type="match status" value="1"/>
</dbReference>
<evidence type="ECO:0000259" key="1">
    <source>
        <dbReference type="PROSITE" id="PS50943"/>
    </source>
</evidence>